<gene>
    <name evidence="3" type="ORF">FRACYDRAFT_160887</name>
</gene>
<keyword evidence="1" id="KW-1133">Transmembrane helix</keyword>
<dbReference type="AlphaFoldDB" id="A0A1E7ES27"/>
<dbReference type="OrthoDB" id="42224at2759"/>
<dbReference type="PROSITE" id="PS50042">
    <property type="entry name" value="CNMP_BINDING_3"/>
    <property type="match status" value="1"/>
</dbReference>
<evidence type="ECO:0000256" key="1">
    <source>
        <dbReference type="SAM" id="Phobius"/>
    </source>
</evidence>
<reference evidence="3 4" key="1">
    <citation type="submission" date="2016-09" db="EMBL/GenBank/DDBJ databases">
        <title>Extensive genetic diversity and differential bi-allelic expression allows diatom success in the polar Southern Ocean.</title>
        <authorList>
            <consortium name="DOE Joint Genome Institute"/>
            <person name="Mock T."/>
            <person name="Otillar R.P."/>
            <person name="Strauss J."/>
            <person name="Dupont C."/>
            <person name="Frickenhaus S."/>
            <person name="Maumus F."/>
            <person name="Mcmullan M."/>
            <person name="Sanges R."/>
            <person name="Schmutz J."/>
            <person name="Toseland A."/>
            <person name="Valas R."/>
            <person name="Veluchamy A."/>
            <person name="Ward B.J."/>
            <person name="Allen A."/>
            <person name="Barry K."/>
            <person name="Falciatore A."/>
            <person name="Ferrante M."/>
            <person name="Fortunato A.E."/>
            <person name="Gloeckner G."/>
            <person name="Gruber A."/>
            <person name="Hipkin R."/>
            <person name="Janech M."/>
            <person name="Kroth P."/>
            <person name="Leese F."/>
            <person name="Lindquist E."/>
            <person name="Lyon B.R."/>
            <person name="Martin J."/>
            <person name="Mayer C."/>
            <person name="Parker M."/>
            <person name="Quesneville H."/>
            <person name="Raymond J."/>
            <person name="Uhlig C."/>
            <person name="Valentin K.U."/>
            <person name="Worden A.Z."/>
            <person name="Armbrust E.V."/>
            <person name="Bowler C."/>
            <person name="Green B."/>
            <person name="Moulton V."/>
            <person name="Van Oosterhout C."/>
            <person name="Grigoriev I."/>
        </authorList>
    </citation>
    <scope>NUCLEOTIDE SEQUENCE [LARGE SCALE GENOMIC DNA]</scope>
    <source>
        <strain evidence="3 4">CCMP1102</strain>
    </source>
</reference>
<feature type="non-terminal residue" evidence="3">
    <location>
        <position position="158"/>
    </location>
</feature>
<feature type="non-terminal residue" evidence="3">
    <location>
        <position position="1"/>
    </location>
</feature>
<dbReference type="InterPro" id="IPR000595">
    <property type="entry name" value="cNMP-bd_dom"/>
</dbReference>
<keyword evidence="1" id="KW-0472">Membrane</keyword>
<dbReference type="InterPro" id="IPR018490">
    <property type="entry name" value="cNMP-bd_dom_sf"/>
</dbReference>
<dbReference type="InParanoid" id="A0A1E7ES27"/>
<protein>
    <recommendedName>
        <fullName evidence="2">Cyclic nucleotide-binding domain-containing protein</fullName>
    </recommendedName>
</protein>
<dbReference type="Proteomes" id="UP000095751">
    <property type="component" value="Unassembled WGS sequence"/>
</dbReference>
<dbReference type="SUPFAM" id="SSF51206">
    <property type="entry name" value="cAMP-binding domain-like"/>
    <property type="match status" value="1"/>
</dbReference>
<keyword evidence="4" id="KW-1185">Reference proteome</keyword>
<keyword evidence="1" id="KW-0812">Transmembrane</keyword>
<organism evidence="3 4">
    <name type="scientific">Fragilariopsis cylindrus CCMP1102</name>
    <dbReference type="NCBI Taxonomy" id="635003"/>
    <lineage>
        <taxon>Eukaryota</taxon>
        <taxon>Sar</taxon>
        <taxon>Stramenopiles</taxon>
        <taxon>Ochrophyta</taxon>
        <taxon>Bacillariophyta</taxon>
        <taxon>Bacillariophyceae</taxon>
        <taxon>Bacillariophycidae</taxon>
        <taxon>Bacillariales</taxon>
        <taxon>Bacillariaceae</taxon>
        <taxon>Fragilariopsis</taxon>
    </lineage>
</organism>
<dbReference type="InterPro" id="IPR014710">
    <property type="entry name" value="RmlC-like_jellyroll"/>
</dbReference>
<feature type="transmembrane region" description="Helical" evidence="1">
    <location>
        <begin position="20"/>
        <end position="39"/>
    </location>
</feature>
<dbReference type="EMBL" id="KV784378">
    <property type="protein sequence ID" value="OEU08771.1"/>
    <property type="molecule type" value="Genomic_DNA"/>
</dbReference>
<evidence type="ECO:0000313" key="4">
    <source>
        <dbReference type="Proteomes" id="UP000095751"/>
    </source>
</evidence>
<feature type="transmembrane region" description="Helical" evidence="1">
    <location>
        <begin position="46"/>
        <end position="67"/>
    </location>
</feature>
<dbReference type="KEGG" id="fcy:FRACYDRAFT_160887"/>
<proteinExistence type="predicted"/>
<evidence type="ECO:0000259" key="2">
    <source>
        <dbReference type="PROSITE" id="PS50042"/>
    </source>
</evidence>
<evidence type="ECO:0000313" key="3">
    <source>
        <dbReference type="EMBL" id="OEU08771.1"/>
    </source>
</evidence>
<dbReference type="Gene3D" id="2.60.120.10">
    <property type="entry name" value="Jelly Rolls"/>
    <property type="match status" value="1"/>
</dbReference>
<sequence>IIGNGAYLALASGFLMTDMISLRLMLVSGYTGLVAFHALHKKPLQIPLRWSALFVVVNGGAALLLFMDEWIGFLLSEEELALYDEHFKDDGLTKGQFYYLMKMSKKEYIKDGSVLTQEGRVSPNLYFIHKGKAKVFHHSAFAAYIGEGGFVNDVAFQQ</sequence>
<accession>A0A1E7ES27</accession>
<feature type="domain" description="Cyclic nucleotide-binding" evidence="2">
    <location>
        <begin position="103"/>
        <end position="158"/>
    </location>
</feature>
<name>A0A1E7ES27_9STRA</name>